<reference evidence="4" key="2">
    <citation type="submission" date="2019-03" db="EMBL/GenBank/DDBJ databases">
        <authorList>
            <person name="Yan Y.-Q."/>
            <person name="Du Z.-J."/>
        </authorList>
    </citation>
    <scope>NUCLEOTIDE SEQUENCE</scope>
    <source>
        <strain evidence="4">PP-F2FG21</strain>
    </source>
</reference>
<dbReference type="EMBL" id="JACIEG010000009">
    <property type="protein sequence ID" value="MBB3971201.1"/>
    <property type="molecule type" value="Genomic_DNA"/>
</dbReference>
<dbReference type="Proteomes" id="UP000583101">
    <property type="component" value="Unassembled WGS sequence"/>
</dbReference>
<evidence type="ECO:0000259" key="2">
    <source>
        <dbReference type="PROSITE" id="PS50206"/>
    </source>
</evidence>
<keyword evidence="1" id="KW-0732">Signal</keyword>
<dbReference type="Proteomes" id="UP000297248">
    <property type="component" value="Unassembled WGS sequence"/>
</dbReference>
<evidence type="ECO:0000313" key="3">
    <source>
        <dbReference type="EMBL" id="MBB3971201.1"/>
    </source>
</evidence>
<name>A0A4Y8AFJ1_9SPHI</name>
<dbReference type="EMBL" id="SNQG01000003">
    <property type="protein sequence ID" value="TEW66892.1"/>
    <property type="molecule type" value="Genomic_DNA"/>
</dbReference>
<evidence type="ECO:0000256" key="1">
    <source>
        <dbReference type="SAM" id="SignalP"/>
    </source>
</evidence>
<dbReference type="RefSeq" id="WP_134336495.1">
    <property type="nucleotide sequence ID" value="NZ_BMCZ01000003.1"/>
</dbReference>
<dbReference type="AlphaFoldDB" id="A0A4Y8AFJ1"/>
<comment type="caution">
    <text evidence="4">The sequence shown here is derived from an EMBL/GenBank/DDBJ whole genome shotgun (WGS) entry which is preliminary data.</text>
</comment>
<evidence type="ECO:0000313" key="6">
    <source>
        <dbReference type="Proteomes" id="UP000583101"/>
    </source>
</evidence>
<organism evidence="4 5">
    <name type="scientific">Mucilaginibacter phyllosphaerae</name>
    <dbReference type="NCBI Taxonomy" id="1812349"/>
    <lineage>
        <taxon>Bacteria</taxon>
        <taxon>Pseudomonadati</taxon>
        <taxon>Bacteroidota</taxon>
        <taxon>Sphingobacteriia</taxon>
        <taxon>Sphingobacteriales</taxon>
        <taxon>Sphingobacteriaceae</taxon>
        <taxon>Mucilaginibacter</taxon>
    </lineage>
</organism>
<dbReference type="OrthoDB" id="760650at2"/>
<reference evidence="4 5" key="1">
    <citation type="journal article" date="2016" name="Int. J. Syst. Evol. Microbiol.">
        <title>Proposal of Mucilaginibacter phyllosphaerae sp. nov. isolated from the phyllosphere of Galium album.</title>
        <authorList>
            <person name="Aydogan E.L."/>
            <person name="Busse H.J."/>
            <person name="Moser G."/>
            <person name="Muller C."/>
            <person name="Kampfer P."/>
            <person name="Glaeser S.P."/>
        </authorList>
    </citation>
    <scope>NUCLEOTIDE SEQUENCE [LARGE SCALE GENOMIC DNA]</scope>
    <source>
        <strain evidence="4 5">PP-F2FG21</strain>
    </source>
</reference>
<evidence type="ECO:0000313" key="4">
    <source>
        <dbReference type="EMBL" id="TEW66892.1"/>
    </source>
</evidence>
<gene>
    <name evidence="4" type="ORF">E2R65_10805</name>
    <name evidence="3" type="ORF">GGR35_003829</name>
</gene>
<dbReference type="PROSITE" id="PS50206">
    <property type="entry name" value="RHODANESE_3"/>
    <property type="match status" value="1"/>
</dbReference>
<dbReference type="SUPFAM" id="SSF52821">
    <property type="entry name" value="Rhodanese/Cell cycle control phosphatase"/>
    <property type="match status" value="1"/>
</dbReference>
<feature type="signal peptide" evidence="1">
    <location>
        <begin position="1"/>
        <end position="24"/>
    </location>
</feature>
<evidence type="ECO:0000313" key="5">
    <source>
        <dbReference type="Proteomes" id="UP000297248"/>
    </source>
</evidence>
<feature type="domain" description="Rhodanese" evidence="2">
    <location>
        <begin position="74"/>
        <end position="157"/>
    </location>
</feature>
<keyword evidence="6" id="KW-1185">Reference proteome</keyword>
<protein>
    <submittedName>
        <fullName evidence="4">Rhodanese-like domain-containing protein</fullName>
    </submittedName>
</protein>
<reference evidence="3 6" key="3">
    <citation type="submission" date="2020-08" db="EMBL/GenBank/DDBJ databases">
        <title>Genomic Encyclopedia of Type Strains, Phase IV (KMG-IV): sequencing the most valuable type-strain genomes for metagenomic binning, comparative biology and taxonomic classification.</title>
        <authorList>
            <person name="Goeker M."/>
        </authorList>
    </citation>
    <scope>NUCLEOTIDE SEQUENCE [LARGE SCALE GENOMIC DNA]</scope>
    <source>
        <strain evidence="3 6">DSM 100995</strain>
    </source>
</reference>
<dbReference type="InterPro" id="IPR001763">
    <property type="entry name" value="Rhodanese-like_dom"/>
</dbReference>
<proteinExistence type="predicted"/>
<accession>A0A4Y8AFJ1</accession>
<sequence length="158" mass="17236">MSNKIRLTICCLLIGGLWFSSAKAQTSPVAVPSALNNYPWTEHELMEPALLAANIKENPAKLPLILNIGAVEDIKGAKHIGAADKTENLKALKAMVTTLPKNADIVIYCGCCPFTKCPNIRPAFQELKKMGFTHIKLLNLPVNLQTNWIAKGYPLAVN</sequence>
<feature type="chain" id="PRO_5044616550" evidence="1">
    <location>
        <begin position="25"/>
        <end position="158"/>
    </location>
</feature>
<dbReference type="InterPro" id="IPR036873">
    <property type="entry name" value="Rhodanese-like_dom_sf"/>
</dbReference>
<dbReference type="Gene3D" id="3.40.250.10">
    <property type="entry name" value="Rhodanese-like domain"/>
    <property type="match status" value="1"/>
</dbReference>